<reference evidence="14 15" key="1">
    <citation type="journal article" date="2024" name="Chem. Sci.">
        <title>Discovery of megapolipeptins by genome mining of a Burkholderiales bacteria collection.</title>
        <authorList>
            <person name="Paulo B.S."/>
            <person name="Recchia M.J.J."/>
            <person name="Lee S."/>
            <person name="Fergusson C.H."/>
            <person name="Romanowski S.B."/>
            <person name="Hernandez A."/>
            <person name="Krull N."/>
            <person name="Liu D.Y."/>
            <person name="Cavanagh H."/>
            <person name="Bos A."/>
            <person name="Gray C.A."/>
            <person name="Murphy B.T."/>
            <person name="Linington R.G."/>
            <person name="Eustaquio A.S."/>
        </authorList>
    </citation>
    <scope>NUCLEOTIDE SEQUENCE [LARGE SCALE GENOMIC DNA]</scope>
    <source>
        <strain evidence="14 15">RL21-008-BIB-A</strain>
    </source>
</reference>
<dbReference type="EMBL" id="JAQQFM010000003">
    <property type="protein sequence ID" value="MFL9923936.1"/>
    <property type="molecule type" value="Genomic_DNA"/>
</dbReference>
<comment type="caution">
    <text evidence="14">The sequence shown here is derived from an EMBL/GenBank/DDBJ whole genome shotgun (WGS) entry which is preliminary data.</text>
</comment>
<gene>
    <name evidence="14" type="ORF">PQR62_06665</name>
</gene>
<evidence type="ECO:0000256" key="8">
    <source>
        <dbReference type="ARBA" id="ARBA00022989"/>
    </source>
</evidence>
<keyword evidence="15" id="KW-1185">Reference proteome</keyword>
<dbReference type="Proteomes" id="UP001629246">
    <property type="component" value="Unassembled WGS sequence"/>
</dbReference>
<keyword evidence="8 11" id="KW-1133">Transmembrane helix</keyword>
<dbReference type="InterPro" id="IPR004358">
    <property type="entry name" value="Sig_transdc_His_kin-like_C"/>
</dbReference>
<evidence type="ECO:0000256" key="5">
    <source>
        <dbReference type="ARBA" id="ARBA00022679"/>
    </source>
</evidence>
<keyword evidence="14" id="KW-0067">ATP-binding</keyword>
<dbReference type="SUPFAM" id="SSF158472">
    <property type="entry name" value="HAMP domain-like"/>
    <property type="match status" value="1"/>
</dbReference>
<dbReference type="Gene3D" id="3.30.565.10">
    <property type="entry name" value="Histidine kinase-like ATPase, C-terminal domain"/>
    <property type="match status" value="1"/>
</dbReference>
<protein>
    <recommendedName>
        <fullName evidence="3">histidine kinase</fullName>
        <ecNumber evidence="3">2.7.13.3</ecNumber>
    </recommendedName>
</protein>
<evidence type="ECO:0000259" key="13">
    <source>
        <dbReference type="PROSITE" id="PS50885"/>
    </source>
</evidence>
<keyword evidence="6 11" id="KW-0812">Transmembrane</keyword>
<evidence type="ECO:0000256" key="3">
    <source>
        <dbReference type="ARBA" id="ARBA00012438"/>
    </source>
</evidence>
<feature type="domain" description="Histidine kinase" evidence="12">
    <location>
        <begin position="269"/>
        <end position="494"/>
    </location>
</feature>
<dbReference type="Pfam" id="PF02518">
    <property type="entry name" value="HATPase_c"/>
    <property type="match status" value="1"/>
</dbReference>
<name>A0ABW9A4Y1_9BURK</name>
<evidence type="ECO:0000256" key="10">
    <source>
        <dbReference type="ARBA" id="ARBA00023136"/>
    </source>
</evidence>
<dbReference type="SUPFAM" id="SSF47384">
    <property type="entry name" value="Homodimeric domain of signal transducing histidine kinase"/>
    <property type="match status" value="1"/>
</dbReference>
<dbReference type="InterPro" id="IPR003660">
    <property type="entry name" value="HAMP_dom"/>
</dbReference>
<organism evidence="14 15">
    <name type="scientific">Herbaspirillum lusitanum</name>
    <dbReference type="NCBI Taxonomy" id="213312"/>
    <lineage>
        <taxon>Bacteria</taxon>
        <taxon>Pseudomonadati</taxon>
        <taxon>Pseudomonadota</taxon>
        <taxon>Betaproteobacteria</taxon>
        <taxon>Burkholderiales</taxon>
        <taxon>Oxalobacteraceae</taxon>
        <taxon>Herbaspirillum</taxon>
    </lineage>
</organism>
<keyword evidence="7" id="KW-0418">Kinase</keyword>
<keyword evidence="14" id="KW-0547">Nucleotide-binding</keyword>
<dbReference type="EC" id="2.7.13.3" evidence="3"/>
<sequence length="503" mass="55800">MRDLIPRAACGIYQRFFVRASIRLKLFYAMLALIVVLILMMGGATRYIFNRDFLGYLNEQAQQRMEDLVPRIEAAYRVNGDWDFIRNNPRVWFELMRPVIAEHNGAAGNTAELDRRMIPASDLTGATLRFSLLDADRKLVIGYPNLGPGARVRPIMRDDVIVGWIAQTPFENVIGSIDLRFQQSQLLAQLAIGVVAIMLVGLIIMRISGLLLKPLVRVARATHKLAGGDYATRVEVSTADEVGRLAQDFNQLAMTLERNEKLRREFMADVSHELRTPLGILNGQLEALEDGVMQADEATVRSLRSEVTHLNKLVNDLYDLSLADAGALTYRKTDIDLAPLLRAGMQSYEDMFRKRGLILDAQTLPDSMPMHADAGRLQQLFNNLFENSLRYTDAAATAGGSGRLVLSCRQEIRHQQQRWLIQFDDSAPGVDDAALQRLFERFYRVEASRNRASGGAGLGLAICRRIVDAHQGSIHAEASPLGGLRVIVSLPAGFAQASAGATA</sequence>
<dbReference type="Gene3D" id="6.10.340.10">
    <property type="match status" value="1"/>
</dbReference>
<evidence type="ECO:0000256" key="7">
    <source>
        <dbReference type="ARBA" id="ARBA00022777"/>
    </source>
</evidence>
<dbReference type="PANTHER" id="PTHR45436:SF5">
    <property type="entry name" value="SENSOR HISTIDINE KINASE TRCS"/>
    <property type="match status" value="1"/>
</dbReference>
<evidence type="ECO:0000256" key="9">
    <source>
        <dbReference type="ARBA" id="ARBA00023012"/>
    </source>
</evidence>
<dbReference type="SUPFAM" id="SSF55874">
    <property type="entry name" value="ATPase domain of HSP90 chaperone/DNA topoisomerase II/histidine kinase"/>
    <property type="match status" value="1"/>
</dbReference>
<dbReference type="PRINTS" id="PR00344">
    <property type="entry name" value="BCTRLSENSOR"/>
</dbReference>
<dbReference type="Pfam" id="PF00512">
    <property type="entry name" value="HisKA"/>
    <property type="match status" value="1"/>
</dbReference>
<dbReference type="InterPro" id="IPR036890">
    <property type="entry name" value="HATPase_C_sf"/>
</dbReference>
<dbReference type="RefSeq" id="WP_408156077.1">
    <property type="nucleotide sequence ID" value="NZ_JAQQFM010000003.1"/>
</dbReference>
<dbReference type="GO" id="GO:0005524">
    <property type="term" value="F:ATP binding"/>
    <property type="evidence" value="ECO:0007669"/>
    <property type="project" value="UniProtKB-KW"/>
</dbReference>
<dbReference type="CDD" id="cd06225">
    <property type="entry name" value="HAMP"/>
    <property type="match status" value="1"/>
</dbReference>
<dbReference type="SMART" id="SM00388">
    <property type="entry name" value="HisKA"/>
    <property type="match status" value="1"/>
</dbReference>
<dbReference type="PROSITE" id="PS50885">
    <property type="entry name" value="HAMP"/>
    <property type="match status" value="1"/>
</dbReference>
<dbReference type="InterPro" id="IPR005467">
    <property type="entry name" value="His_kinase_dom"/>
</dbReference>
<comment type="subcellular location">
    <subcellularLocation>
        <location evidence="2">Membrane</location>
    </subcellularLocation>
</comment>
<evidence type="ECO:0000256" key="1">
    <source>
        <dbReference type="ARBA" id="ARBA00000085"/>
    </source>
</evidence>
<evidence type="ECO:0000259" key="12">
    <source>
        <dbReference type="PROSITE" id="PS50109"/>
    </source>
</evidence>
<dbReference type="InterPro" id="IPR003594">
    <property type="entry name" value="HATPase_dom"/>
</dbReference>
<dbReference type="Gene3D" id="1.10.287.130">
    <property type="match status" value="1"/>
</dbReference>
<feature type="transmembrane region" description="Helical" evidence="11">
    <location>
        <begin position="26"/>
        <end position="49"/>
    </location>
</feature>
<accession>A0ABW9A4Y1</accession>
<keyword evidence="9" id="KW-0902">Two-component regulatory system</keyword>
<dbReference type="InterPro" id="IPR036097">
    <property type="entry name" value="HisK_dim/P_sf"/>
</dbReference>
<evidence type="ECO:0000313" key="15">
    <source>
        <dbReference type="Proteomes" id="UP001629246"/>
    </source>
</evidence>
<dbReference type="CDD" id="cd00082">
    <property type="entry name" value="HisKA"/>
    <property type="match status" value="1"/>
</dbReference>
<feature type="transmembrane region" description="Helical" evidence="11">
    <location>
        <begin position="186"/>
        <end position="207"/>
    </location>
</feature>
<proteinExistence type="predicted"/>
<keyword evidence="10 11" id="KW-0472">Membrane</keyword>
<feature type="domain" description="HAMP" evidence="13">
    <location>
        <begin position="209"/>
        <end position="261"/>
    </location>
</feature>
<dbReference type="PROSITE" id="PS50109">
    <property type="entry name" value="HIS_KIN"/>
    <property type="match status" value="1"/>
</dbReference>
<dbReference type="InterPro" id="IPR003661">
    <property type="entry name" value="HisK_dim/P_dom"/>
</dbReference>
<evidence type="ECO:0000313" key="14">
    <source>
        <dbReference type="EMBL" id="MFL9923936.1"/>
    </source>
</evidence>
<dbReference type="PANTHER" id="PTHR45436">
    <property type="entry name" value="SENSOR HISTIDINE KINASE YKOH"/>
    <property type="match status" value="1"/>
</dbReference>
<evidence type="ECO:0000256" key="4">
    <source>
        <dbReference type="ARBA" id="ARBA00022553"/>
    </source>
</evidence>
<dbReference type="SMART" id="SM00387">
    <property type="entry name" value="HATPase_c"/>
    <property type="match status" value="1"/>
</dbReference>
<keyword evidence="5" id="KW-0808">Transferase</keyword>
<dbReference type="InterPro" id="IPR050428">
    <property type="entry name" value="TCS_sensor_his_kinase"/>
</dbReference>
<evidence type="ECO:0000256" key="2">
    <source>
        <dbReference type="ARBA" id="ARBA00004370"/>
    </source>
</evidence>
<dbReference type="Pfam" id="PF00672">
    <property type="entry name" value="HAMP"/>
    <property type="match status" value="1"/>
</dbReference>
<comment type="catalytic activity">
    <reaction evidence="1">
        <text>ATP + protein L-histidine = ADP + protein N-phospho-L-histidine.</text>
        <dbReference type="EC" id="2.7.13.3"/>
    </reaction>
</comment>
<keyword evidence="4" id="KW-0597">Phosphoprotein</keyword>
<dbReference type="SMART" id="SM00304">
    <property type="entry name" value="HAMP"/>
    <property type="match status" value="1"/>
</dbReference>
<evidence type="ECO:0000256" key="11">
    <source>
        <dbReference type="SAM" id="Phobius"/>
    </source>
</evidence>
<evidence type="ECO:0000256" key="6">
    <source>
        <dbReference type="ARBA" id="ARBA00022692"/>
    </source>
</evidence>